<dbReference type="GO" id="GO:0019843">
    <property type="term" value="F:rRNA binding"/>
    <property type="evidence" value="ECO:0007669"/>
    <property type="project" value="UniProtKB-UniRule"/>
</dbReference>
<dbReference type="InterPro" id="IPR016095">
    <property type="entry name" value="Ribosomal_uL1_3-a/b-sand"/>
</dbReference>
<dbReference type="EMBL" id="PFMD01000024">
    <property type="protein sequence ID" value="PIY96916.1"/>
    <property type="molecule type" value="Genomic_DNA"/>
</dbReference>
<evidence type="ECO:0000256" key="2">
    <source>
        <dbReference type="ARBA" id="ARBA00022491"/>
    </source>
</evidence>
<dbReference type="CDD" id="cd00403">
    <property type="entry name" value="Ribosomal_L1"/>
    <property type="match status" value="1"/>
</dbReference>
<proteinExistence type="inferred from homology"/>
<evidence type="ECO:0000256" key="6">
    <source>
        <dbReference type="ARBA" id="ARBA00022980"/>
    </source>
</evidence>
<dbReference type="PIRSF" id="PIRSF002155">
    <property type="entry name" value="Ribosomal_L1"/>
    <property type="match status" value="1"/>
</dbReference>
<protein>
    <recommendedName>
        <fullName evidence="8 9">Large ribosomal subunit protein uL1</fullName>
    </recommendedName>
</protein>
<comment type="function">
    <text evidence="9">Protein L1 is also a translational repressor protein, it controls the translation of the L11 operon by binding to its mRNA.</text>
</comment>
<evidence type="ECO:0000256" key="5">
    <source>
        <dbReference type="ARBA" id="ARBA00022884"/>
    </source>
</evidence>
<keyword evidence="3 9" id="KW-0699">rRNA-binding</keyword>
<dbReference type="GO" id="GO:0003735">
    <property type="term" value="F:structural constituent of ribosome"/>
    <property type="evidence" value="ECO:0007669"/>
    <property type="project" value="InterPro"/>
</dbReference>
<dbReference type="GO" id="GO:0006412">
    <property type="term" value="P:translation"/>
    <property type="evidence" value="ECO:0007669"/>
    <property type="project" value="UniProtKB-UniRule"/>
</dbReference>
<dbReference type="GO" id="GO:0000049">
    <property type="term" value="F:tRNA binding"/>
    <property type="evidence" value="ECO:0007669"/>
    <property type="project" value="UniProtKB-KW"/>
</dbReference>
<dbReference type="Proteomes" id="UP000230779">
    <property type="component" value="Unassembled WGS sequence"/>
</dbReference>
<sequence>MTKRSKRYREALGKIDKAKLYPIDEAIQLVKDTAKTKFDSSVEVHIKLGIDTKKADQLVRGTVLLPYGLGKERRLIAFVMPAKEKEAKEAGADIIGDDAMIKKIKETKKCDFDIAVAEPALMKNLSQVAKILGQKGLMPNPKTETISPDISKIIKELKGGKGMFRSDDSGNLHQMIGKASFDNLKLKENYQAFLDAVKKSKPEGVKGTYILSLHLSSSMSPSVKIKI</sequence>
<name>A0A2M7RKL0_9BACT</name>
<comment type="function">
    <text evidence="9">Binds directly to 23S rRNA. The L1 stalk is quite mobile in the ribosome, and is involved in E site tRNA release.</text>
</comment>
<dbReference type="InterPro" id="IPR005878">
    <property type="entry name" value="Ribosom_uL1_bac-type"/>
</dbReference>
<dbReference type="InterPro" id="IPR002143">
    <property type="entry name" value="Ribosomal_uL1"/>
</dbReference>
<keyword evidence="4 9" id="KW-0810">Translation regulation</keyword>
<keyword evidence="6 9" id="KW-0689">Ribosomal protein</keyword>
<dbReference type="InterPro" id="IPR028364">
    <property type="entry name" value="Ribosomal_uL1/biogenesis"/>
</dbReference>
<dbReference type="Pfam" id="PF00687">
    <property type="entry name" value="Ribosomal_L1"/>
    <property type="match status" value="1"/>
</dbReference>
<dbReference type="HAMAP" id="MF_01318_B">
    <property type="entry name" value="Ribosomal_uL1_B"/>
    <property type="match status" value="1"/>
</dbReference>
<evidence type="ECO:0000313" key="10">
    <source>
        <dbReference type="EMBL" id="PIY96916.1"/>
    </source>
</evidence>
<reference evidence="10 11" key="1">
    <citation type="submission" date="2017-09" db="EMBL/GenBank/DDBJ databases">
        <title>Depth-based differentiation of microbial function through sediment-hosted aquifers and enrichment of novel symbionts in the deep terrestrial subsurface.</title>
        <authorList>
            <person name="Probst A.J."/>
            <person name="Ladd B."/>
            <person name="Jarett J.K."/>
            <person name="Geller-Mcgrath D.E."/>
            <person name="Sieber C.M."/>
            <person name="Emerson J.B."/>
            <person name="Anantharaman K."/>
            <person name="Thomas B.C."/>
            <person name="Malmstrom R."/>
            <person name="Stieglmeier M."/>
            <person name="Klingl A."/>
            <person name="Woyke T."/>
            <person name="Ryan C.M."/>
            <person name="Banfield J.F."/>
        </authorList>
    </citation>
    <scope>NUCLEOTIDE SEQUENCE [LARGE SCALE GENOMIC DNA]</scope>
    <source>
        <strain evidence="10">CG_4_10_14_0_8_um_filter_42_10</strain>
    </source>
</reference>
<comment type="similarity">
    <text evidence="1 9">Belongs to the universal ribosomal protein uL1 family.</text>
</comment>
<organism evidence="10 11">
    <name type="scientific">Candidatus Kerfeldbacteria bacterium CG_4_10_14_0_8_um_filter_42_10</name>
    <dbReference type="NCBI Taxonomy" id="2014248"/>
    <lineage>
        <taxon>Bacteria</taxon>
        <taxon>Candidatus Kerfeldiibacteriota</taxon>
    </lineage>
</organism>
<keyword evidence="5 9" id="KW-0694">RNA-binding</keyword>
<accession>A0A2M7RKL0</accession>
<dbReference type="FunFam" id="3.40.50.790:FF:000001">
    <property type="entry name" value="50S ribosomal protein L1"/>
    <property type="match status" value="1"/>
</dbReference>
<dbReference type="PANTHER" id="PTHR36427:SF3">
    <property type="entry name" value="LARGE RIBOSOMAL SUBUNIT PROTEIN UL1M"/>
    <property type="match status" value="1"/>
</dbReference>
<keyword evidence="9" id="KW-0820">tRNA-binding</keyword>
<dbReference type="Gene3D" id="3.30.190.20">
    <property type="match status" value="1"/>
</dbReference>
<dbReference type="InterPro" id="IPR023674">
    <property type="entry name" value="Ribosomal_uL1-like"/>
</dbReference>
<evidence type="ECO:0000256" key="9">
    <source>
        <dbReference type="HAMAP-Rule" id="MF_01318"/>
    </source>
</evidence>
<evidence type="ECO:0000256" key="7">
    <source>
        <dbReference type="ARBA" id="ARBA00023274"/>
    </source>
</evidence>
<keyword evidence="2 9" id="KW-0678">Repressor</keyword>
<dbReference type="GO" id="GO:0015934">
    <property type="term" value="C:large ribosomal subunit"/>
    <property type="evidence" value="ECO:0007669"/>
    <property type="project" value="InterPro"/>
</dbReference>
<dbReference type="PANTHER" id="PTHR36427">
    <property type="entry name" value="54S RIBOSOMAL PROTEIN L1, MITOCHONDRIAL"/>
    <property type="match status" value="1"/>
</dbReference>
<dbReference type="AlphaFoldDB" id="A0A2M7RKL0"/>
<dbReference type="SUPFAM" id="SSF56808">
    <property type="entry name" value="Ribosomal protein L1"/>
    <property type="match status" value="1"/>
</dbReference>
<comment type="subunit">
    <text evidence="9">Part of the 50S ribosomal subunit.</text>
</comment>
<keyword evidence="7 9" id="KW-0687">Ribonucleoprotein</keyword>
<evidence type="ECO:0000256" key="3">
    <source>
        <dbReference type="ARBA" id="ARBA00022730"/>
    </source>
</evidence>
<evidence type="ECO:0000256" key="4">
    <source>
        <dbReference type="ARBA" id="ARBA00022845"/>
    </source>
</evidence>
<evidence type="ECO:0000313" key="11">
    <source>
        <dbReference type="Proteomes" id="UP000230779"/>
    </source>
</evidence>
<comment type="caution">
    <text evidence="10">The sequence shown here is derived from an EMBL/GenBank/DDBJ whole genome shotgun (WGS) entry which is preliminary data.</text>
</comment>
<dbReference type="NCBIfam" id="TIGR01169">
    <property type="entry name" value="rplA_bact"/>
    <property type="match status" value="1"/>
</dbReference>
<dbReference type="Gene3D" id="3.40.50.790">
    <property type="match status" value="1"/>
</dbReference>
<dbReference type="GO" id="GO:0006417">
    <property type="term" value="P:regulation of translation"/>
    <property type="evidence" value="ECO:0007669"/>
    <property type="project" value="UniProtKB-KW"/>
</dbReference>
<evidence type="ECO:0000256" key="8">
    <source>
        <dbReference type="ARBA" id="ARBA00035241"/>
    </source>
</evidence>
<evidence type="ECO:0000256" key="1">
    <source>
        <dbReference type="ARBA" id="ARBA00010531"/>
    </source>
</evidence>
<gene>
    <name evidence="9" type="primary">rplA</name>
    <name evidence="10" type="ORF">COY66_01970</name>
</gene>